<dbReference type="InterPro" id="IPR011990">
    <property type="entry name" value="TPR-like_helical_dom_sf"/>
</dbReference>
<evidence type="ECO:0000256" key="1">
    <source>
        <dbReference type="ARBA" id="ARBA00022737"/>
    </source>
</evidence>
<comment type="caution">
    <text evidence="5">The sequence shown here is derived from an EMBL/GenBank/DDBJ whole genome shotgun (WGS) entry which is preliminary data.</text>
</comment>
<proteinExistence type="predicted"/>
<keyword evidence="6" id="KW-1185">Reference proteome</keyword>
<dbReference type="PANTHER" id="PTHR10039">
    <property type="entry name" value="AMELOGENIN"/>
    <property type="match status" value="1"/>
</dbReference>
<dbReference type="InterPro" id="IPR056884">
    <property type="entry name" value="NPHP3-like_N"/>
</dbReference>
<feature type="domain" description="Nephrocystin 3-like N-terminal" evidence="4">
    <location>
        <begin position="262"/>
        <end position="386"/>
    </location>
</feature>
<feature type="compositionally biased region" description="Basic and acidic residues" evidence="2">
    <location>
        <begin position="1170"/>
        <end position="1190"/>
    </location>
</feature>
<reference evidence="5" key="1">
    <citation type="journal article" date="2023" name="Mol. Phylogenet. Evol.">
        <title>Genome-scale phylogeny and comparative genomics of the fungal order Sordariales.</title>
        <authorList>
            <person name="Hensen N."/>
            <person name="Bonometti L."/>
            <person name="Westerberg I."/>
            <person name="Brannstrom I.O."/>
            <person name="Guillou S."/>
            <person name="Cros-Aarteil S."/>
            <person name="Calhoun S."/>
            <person name="Haridas S."/>
            <person name="Kuo A."/>
            <person name="Mondo S."/>
            <person name="Pangilinan J."/>
            <person name="Riley R."/>
            <person name="LaButti K."/>
            <person name="Andreopoulos B."/>
            <person name="Lipzen A."/>
            <person name="Chen C."/>
            <person name="Yan M."/>
            <person name="Daum C."/>
            <person name="Ng V."/>
            <person name="Clum A."/>
            <person name="Steindorff A."/>
            <person name="Ohm R.A."/>
            <person name="Martin F."/>
            <person name="Silar P."/>
            <person name="Natvig D.O."/>
            <person name="Lalanne C."/>
            <person name="Gautier V."/>
            <person name="Ament-Velasquez S.L."/>
            <person name="Kruys A."/>
            <person name="Hutchinson M.I."/>
            <person name="Powell A.J."/>
            <person name="Barry K."/>
            <person name="Miller A.N."/>
            <person name="Grigoriev I.V."/>
            <person name="Debuchy R."/>
            <person name="Gladieux P."/>
            <person name="Hiltunen Thoren M."/>
            <person name="Johannesson H."/>
        </authorList>
    </citation>
    <scope>NUCLEOTIDE SEQUENCE</scope>
    <source>
        <strain evidence="5">CBS 892.96</strain>
    </source>
</reference>
<dbReference type="InterPro" id="IPR031350">
    <property type="entry name" value="Goodbye_dom"/>
</dbReference>
<dbReference type="PANTHER" id="PTHR10039:SF17">
    <property type="entry name" value="FUNGAL STAND N-TERMINAL GOODBYE DOMAIN-CONTAINING PROTEIN-RELATED"/>
    <property type="match status" value="1"/>
</dbReference>
<evidence type="ECO:0000259" key="3">
    <source>
        <dbReference type="Pfam" id="PF17109"/>
    </source>
</evidence>
<reference evidence="5" key="2">
    <citation type="submission" date="2023-05" db="EMBL/GenBank/DDBJ databases">
        <authorList>
            <consortium name="Lawrence Berkeley National Laboratory"/>
            <person name="Steindorff A."/>
            <person name="Hensen N."/>
            <person name="Bonometti L."/>
            <person name="Westerberg I."/>
            <person name="Brannstrom I.O."/>
            <person name="Guillou S."/>
            <person name="Cros-Aarteil S."/>
            <person name="Calhoun S."/>
            <person name="Haridas S."/>
            <person name="Kuo A."/>
            <person name="Mondo S."/>
            <person name="Pangilinan J."/>
            <person name="Riley R."/>
            <person name="Labutti K."/>
            <person name="Andreopoulos B."/>
            <person name="Lipzen A."/>
            <person name="Chen C."/>
            <person name="Yanf M."/>
            <person name="Daum C."/>
            <person name="Ng V."/>
            <person name="Clum A."/>
            <person name="Ohm R."/>
            <person name="Martin F."/>
            <person name="Silar P."/>
            <person name="Natvig D."/>
            <person name="Lalanne C."/>
            <person name="Gautier V."/>
            <person name="Ament-Velasquez S.L."/>
            <person name="Kruys A."/>
            <person name="Hutchinson M.I."/>
            <person name="Powell A.J."/>
            <person name="Barry K."/>
            <person name="Miller A.N."/>
            <person name="Grigoriev I.V."/>
            <person name="Debuchy R."/>
            <person name="Gladieux P."/>
            <person name="Thoren M.H."/>
            <person name="Johannesson H."/>
        </authorList>
    </citation>
    <scope>NUCLEOTIDE SEQUENCE</scope>
    <source>
        <strain evidence="5">CBS 892.96</strain>
    </source>
</reference>
<evidence type="ECO:0000313" key="6">
    <source>
        <dbReference type="Proteomes" id="UP001302321"/>
    </source>
</evidence>
<dbReference type="SUPFAM" id="SSF48452">
    <property type="entry name" value="TPR-like"/>
    <property type="match status" value="1"/>
</dbReference>
<feature type="region of interest" description="Disordered" evidence="2">
    <location>
        <begin position="1134"/>
        <end position="1223"/>
    </location>
</feature>
<evidence type="ECO:0000313" key="5">
    <source>
        <dbReference type="EMBL" id="KAK4181639.1"/>
    </source>
</evidence>
<organism evidence="5 6">
    <name type="scientific">Triangularia setosa</name>
    <dbReference type="NCBI Taxonomy" id="2587417"/>
    <lineage>
        <taxon>Eukaryota</taxon>
        <taxon>Fungi</taxon>
        <taxon>Dikarya</taxon>
        <taxon>Ascomycota</taxon>
        <taxon>Pezizomycotina</taxon>
        <taxon>Sordariomycetes</taxon>
        <taxon>Sordariomycetidae</taxon>
        <taxon>Sordariales</taxon>
        <taxon>Podosporaceae</taxon>
        <taxon>Triangularia</taxon>
    </lineage>
</organism>
<evidence type="ECO:0000259" key="4">
    <source>
        <dbReference type="Pfam" id="PF24883"/>
    </source>
</evidence>
<protein>
    <recommendedName>
        <fullName evidence="7">Fungal STAND N-terminal Goodbye domain-containing protein</fullName>
    </recommendedName>
</protein>
<dbReference type="Proteomes" id="UP001302321">
    <property type="component" value="Unassembled WGS sequence"/>
</dbReference>
<gene>
    <name evidence="5" type="ORF">QBC36DRAFT_383461</name>
</gene>
<sequence length="1335" mass="151758">MNDQDDISSLWTDALNKYTKETTRPLEPERLAALNSISRPEDVAKVIEDSEAEFRHFRSDKPRLWLAPKNFVAPVSMIARIAVTPASVADFGIASSAILGAAVHLVKACEGVSSAYDWIELGQYVNTTNDAALRRKIIAILATILKVVGRSEHLISKRHFHAYLRVTILGKDETTKQLIGSEQRYVLGVTYAIAQRTEETAKTISETVNQTLELVKNNADTASKDEDEARLKQMLYDMSAWDDVQETFDTNEQTFLKNTAEKSFLFTSIVKQLFEQAGCAVSNGDPVESLAYFFVNENNETLRNANQIFAQDQNFRQHAINICKQRSLTAVAEQTWNNFLLEYYNKPGDQDTQTVTILVDGLDEAIPETRRMILGLMKDLVVSRGMNSHRAIRFAIIGRSSLKSDASRVKNQNDISSYIRKRLKEIRVLKELARNKSDGGKKAKRESNKILKTVSDGAEGVFLWVGLLLDSLVEKDLPQIKATLQNPPASLDGMIASVFSRIDKDRVIDVEVMRKMLLFMTYSRRPLLLPALETNYLLWKHMRNTLSSVFDLKIPDDRDPLLQTGLDDEEGDADEQLGSTSIGIENELKSRVTFCHTRIRDYLIREGSSKTRELRALSIIPEIENVHVNIVITCLDILRLALALPEQFVFLCHYALCHLPLHLEEIDRDMVALSDAAKIVEGLYWLFETEKGGLSLLRSVIQYDEFHRPHQIFWNMWIATDKYFKIVQGWLGQAECLRHFMKGNHDDDDDDAMVWMLSAATSLPVLLQPIMKAASKMWLNRPDFSAKSYADKGNFVTWLSHGWLNWLLTPERLEHVAGWAKREQDVHWHTYLGWMPLEGFHYQAAISHYKQAVELYSDAWPALEGLARCLGSQGKYQEAIEWQEKAIEAIPEDSTWISSYLWPRIGEWANLIGDEDKAYTAAKVGFQTESYAILATETYLRKLDQRGEYEELMWALKSLDDQPDHQRKGTSLLVRLFVHGVDIFSEMGSACARKGRPQFPLDAIANFKYYYDLQEEAVKLGETFLARLSAKGEGFQDEFSSRRKWARNKLSQHYFDTAVASWKTTTNLRPLGADKLKQLAVEVSTGLDEGHDDFDLFRTDYPAMMWGRWSRFYKGVEETVWRKCFRAAVLEGLNSVDDDPTNDTSDASSDGSEDEAVNGNDSVDEPGSEEGVKPQEDEDQRNSEGADDGKVGQPLDSIDLPAKPEAPETPPQAAHPLKPDELPLNIDENAGSFTCENCARETSEISELYYCEVCPEVTNWCGERLAILKSPEEQSSMAYHRCNPAHDFFIVWLIPDEARYMAASSFEDGVTVRKEWLDELRREWWEVTKDQGVAR</sequence>
<feature type="domain" description="Fungal STAND N-terminal Goodbye" evidence="3">
    <location>
        <begin position="11"/>
        <end position="120"/>
    </location>
</feature>
<dbReference type="EMBL" id="MU866085">
    <property type="protein sequence ID" value="KAK4181639.1"/>
    <property type="molecule type" value="Genomic_DNA"/>
</dbReference>
<dbReference type="Pfam" id="PF13432">
    <property type="entry name" value="TPR_16"/>
    <property type="match status" value="1"/>
</dbReference>
<dbReference type="Pfam" id="PF24883">
    <property type="entry name" value="NPHP3_N"/>
    <property type="match status" value="1"/>
</dbReference>
<feature type="compositionally biased region" description="Acidic residues" evidence="2">
    <location>
        <begin position="1151"/>
        <end position="1168"/>
    </location>
</feature>
<keyword evidence="1" id="KW-0677">Repeat</keyword>
<dbReference type="Pfam" id="PF17109">
    <property type="entry name" value="Goodbye"/>
    <property type="match status" value="1"/>
</dbReference>
<accession>A0AAN6WGH3</accession>
<dbReference type="Gene3D" id="1.25.40.10">
    <property type="entry name" value="Tetratricopeptide repeat domain"/>
    <property type="match status" value="1"/>
</dbReference>
<evidence type="ECO:0000256" key="2">
    <source>
        <dbReference type="SAM" id="MobiDB-lite"/>
    </source>
</evidence>
<name>A0AAN6WGH3_9PEZI</name>
<evidence type="ECO:0008006" key="7">
    <source>
        <dbReference type="Google" id="ProtNLM"/>
    </source>
</evidence>